<dbReference type="RefSeq" id="WP_015820623.1">
    <property type="nucleotide sequence ID" value="NC_012997.1"/>
</dbReference>
<reference evidence="2 3" key="1">
    <citation type="journal article" date="2009" name="PLoS ONE">
        <title>The complete genome of Teredinibacter turnerae T7901: an intracellular endosymbiont of marine wood-boring bivalves (shipworms).</title>
        <authorList>
            <person name="Yang J.C."/>
            <person name="Madupu R."/>
            <person name="Durkin A.S."/>
            <person name="Ekborg N.A."/>
            <person name="Pedamallu C.S."/>
            <person name="Hostetler J.B."/>
            <person name="Radune D."/>
            <person name="Toms B.S."/>
            <person name="Henrissat B."/>
            <person name="Coutinho P.M."/>
            <person name="Schwarz S."/>
            <person name="Field L."/>
            <person name="Trindade-Silva A.E."/>
            <person name="Soares C.A.G."/>
            <person name="Elshahawi S."/>
            <person name="Hanora A."/>
            <person name="Schmidt E.W."/>
            <person name="Haygood M.G."/>
            <person name="Posfai J."/>
            <person name="Benner J."/>
            <person name="Madinger C."/>
            <person name="Nove J."/>
            <person name="Anton B."/>
            <person name="Chaudhary K."/>
            <person name="Foster J."/>
            <person name="Holman A."/>
            <person name="Kumar S."/>
            <person name="Lessard P.A."/>
            <person name="Luyten Y.A."/>
            <person name="Slatko B."/>
            <person name="Wood N."/>
            <person name="Wu B."/>
            <person name="Teplitski M."/>
            <person name="Mougous J.D."/>
            <person name="Ward N."/>
            <person name="Eisen J.A."/>
            <person name="Badger J.H."/>
            <person name="Distel D.L."/>
        </authorList>
    </citation>
    <scope>NUCLEOTIDE SEQUENCE [LARGE SCALE GENOMIC DNA]</scope>
    <source>
        <strain evidence="3">ATCC 39867 / T7901</strain>
    </source>
</reference>
<proteinExistence type="predicted"/>
<feature type="transmembrane region" description="Helical" evidence="1">
    <location>
        <begin position="356"/>
        <end position="373"/>
    </location>
</feature>
<dbReference type="EMBL" id="CP001614">
    <property type="protein sequence ID" value="ACR14509.1"/>
    <property type="molecule type" value="Genomic_DNA"/>
</dbReference>
<keyword evidence="1" id="KW-0472">Membrane</keyword>
<sequence length="374" mass="42935">MKLWATSIGVTCLLVVTLVLQWHEMDKYDINKAQQLTNMTEVTRYLEDNHSDLMADPAGERIITGLFIQSLKFFDSSEVNITGYIWQHFPLARYAGIPDSEISADFILPEQVNSGSDISPTLTYREKSNYGEVLGWYFEATLKQGFDYSHYPFDHKTVWMRLWPKAFSKNVVLVPDFSAYKSTSMDAIFGIEQGIVLGAWTRANTYFNYQTSSYDTNFGIPNYVGQTDFPELYYNFVIKRRFDNAFTVHLLPLFLVAVLLFAALLTTSEEHEKSGLLGFNISGFLGMCSALFFVVLIAHIQLREQFAGAGVVYLEYYYIVMYVVLVASTVNTYLFAIRPRAIEKWITYKDNIIPKVCYWPSIMIALNLITLFFL</sequence>
<dbReference type="KEGG" id="ttu:TERTU_2247"/>
<organism evidence="2 3">
    <name type="scientific">Teredinibacter turnerae (strain ATCC 39867 / T7901)</name>
    <dbReference type="NCBI Taxonomy" id="377629"/>
    <lineage>
        <taxon>Bacteria</taxon>
        <taxon>Pseudomonadati</taxon>
        <taxon>Pseudomonadota</taxon>
        <taxon>Gammaproteobacteria</taxon>
        <taxon>Cellvibrionales</taxon>
        <taxon>Cellvibrionaceae</taxon>
        <taxon>Teredinibacter</taxon>
    </lineage>
</organism>
<accession>C5BJM3</accession>
<dbReference type="OrthoDB" id="2489132at2"/>
<dbReference type="AlphaFoldDB" id="C5BJM3"/>
<name>C5BJM3_TERTT</name>
<dbReference type="eggNOG" id="ENOG502Z8BY">
    <property type="taxonomic scope" value="Bacteria"/>
</dbReference>
<keyword evidence="1" id="KW-1133">Transmembrane helix</keyword>
<keyword evidence="1" id="KW-0812">Transmembrane</keyword>
<protein>
    <submittedName>
        <fullName evidence="2">Uncharacterized protein</fullName>
    </submittedName>
</protein>
<evidence type="ECO:0000313" key="3">
    <source>
        <dbReference type="Proteomes" id="UP000009080"/>
    </source>
</evidence>
<dbReference type="STRING" id="377629.TERTU_2247"/>
<dbReference type="Proteomes" id="UP000009080">
    <property type="component" value="Chromosome"/>
</dbReference>
<evidence type="ECO:0000313" key="2">
    <source>
        <dbReference type="EMBL" id="ACR14509.1"/>
    </source>
</evidence>
<feature type="transmembrane region" description="Helical" evidence="1">
    <location>
        <begin position="246"/>
        <end position="265"/>
    </location>
</feature>
<keyword evidence="3" id="KW-1185">Reference proteome</keyword>
<gene>
    <name evidence="2" type="ordered locus">TERTU_2247</name>
</gene>
<dbReference type="HOGENOM" id="CLU_653690_0_0_6"/>
<evidence type="ECO:0000256" key="1">
    <source>
        <dbReference type="SAM" id="Phobius"/>
    </source>
</evidence>
<feature type="transmembrane region" description="Helical" evidence="1">
    <location>
        <begin position="277"/>
        <end position="300"/>
    </location>
</feature>
<feature type="transmembrane region" description="Helical" evidence="1">
    <location>
        <begin position="316"/>
        <end position="336"/>
    </location>
</feature>